<comment type="caution">
    <text evidence="1">The sequence shown here is derived from an EMBL/GenBank/DDBJ whole genome shotgun (WGS) entry which is preliminary data.</text>
</comment>
<protein>
    <submittedName>
        <fullName evidence="1">Uncharacterized protein</fullName>
    </submittedName>
</protein>
<dbReference type="EMBL" id="AUZX01004549">
    <property type="protein sequence ID" value="EQD70498.1"/>
    <property type="molecule type" value="Genomic_DNA"/>
</dbReference>
<reference evidence="1" key="2">
    <citation type="journal article" date="2014" name="ISME J.">
        <title>Microbial stratification in low pH oxic and suboxic macroscopic growths along an acid mine drainage.</title>
        <authorList>
            <person name="Mendez-Garcia C."/>
            <person name="Mesa V."/>
            <person name="Sprenger R.R."/>
            <person name="Richter M."/>
            <person name="Diez M.S."/>
            <person name="Solano J."/>
            <person name="Bargiela R."/>
            <person name="Golyshina O.V."/>
            <person name="Manteca A."/>
            <person name="Ramos J.L."/>
            <person name="Gallego J.R."/>
            <person name="Llorente I."/>
            <person name="Martins Dos Santos V.A."/>
            <person name="Jensen O.N."/>
            <person name="Pelaez A.I."/>
            <person name="Sanchez J."/>
            <person name="Ferrer M."/>
        </authorList>
    </citation>
    <scope>NUCLEOTIDE SEQUENCE</scope>
</reference>
<proteinExistence type="predicted"/>
<sequence>MQQQDGRLRLVLTQSLQRFGLVIVGYSGRDTSVMDALRSVLRAPVRYPKGIYWLC</sequence>
<reference evidence="1" key="1">
    <citation type="submission" date="2013-08" db="EMBL/GenBank/DDBJ databases">
        <authorList>
            <person name="Mendez C."/>
            <person name="Richter M."/>
            <person name="Ferrer M."/>
            <person name="Sanchez J."/>
        </authorList>
    </citation>
    <scope>NUCLEOTIDE SEQUENCE</scope>
</reference>
<evidence type="ECO:0000313" key="1">
    <source>
        <dbReference type="EMBL" id="EQD70498.1"/>
    </source>
</evidence>
<dbReference type="AlphaFoldDB" id="T1BPK1"/>
<accession>T1BPK1</accession>
<feature type="non-terminal residue" evidence="1">
    <location>
        <position position="55"/>
    </location>
</feature>
<organism evidence="1">
    <name type="scientific">mine drainage metagenome</name>
    <dbReference type="NCBI Taxonomy" id="410659"/>
    <lineage>
        <taxon>unclassified sequences</taxon>
        <taxon>metagenomes</taxon>
        <taxon>ecological metagenomes</taxon>
    </lineage>
</organism>
<gene>
    <name evidence="1" type="ORF">B1A_06260</name>
</gene>
<name>T1BPK1_9ZZZZ</name>